<dbReference type="PROSITE" id="PS50088">
    <property type="entry name" value="ANK_REPEAT"/>
    <property type="match status" value="4"/>
</dbReference>
<organism evidence="7 8">
    <name type="scientific">Discina gigas</name>
    <dbReference type="NCBI Taxonomy" id="1032678"/>
    <lineage>
        <taxon>Eukaryota</taxon>
        <taxon>Fungi</taxon>
        <taxon>Dikarya</taxon>
        <taxon>Ascomycota</taxon>
        <taxon>Pezizomycotina</taxon>
        <taxon>Pezizomycetes</taxon>
        <taxon>Pezizales</taxon>
        <taxon>Discinaceae</taxon>
        <taxon>Discina</taxon>
    </lineage>
</organism>
<proteinExistence type="predicted"/>
<feature type="repeat" description="ANK" evidence="3">
    <location>
        <begin position="372"/>
        <end position="405"/>
    </location>
</feature>
<dbReference type="Proteomes" id="UP001447188">
    <property type="component" value="Unassembled WGS sequence"/>
</dbReference>
<dbReference type="InterPro" id="IPR017946">
    <property type="entry name" value="PLC-like_Pdiesterase_TIM-brl"/>
</dbReference>
<dbReference type="SMART" id="SM00248">
    <property type="entry name" value="ANK"/>
    <property type="match status" value="7"/>
</dbReference>
<dbReference type="Gene3D" id="1.25.40.20">
    <property type="entry name" value="Ankyrin repeat-containing domain"/>
    <property type="match status" value="1"/>
</dbReference>
<feature type="domain" description="SPX" evidence="5">
    <location>
        <begin position="54"/>
        <end position="212"/>
    </location>
</feature>
<evidence type="ECO:0000259" key="6">
    <source>
        <dbReference type="PROSITE" id="PS51704"/>
    </source>
</evidence>
<keyword evidence="1" id="KW-0677">Repeat</keyword>
<feature type="domain" description="Peptidase A2" evidence="4">
    <location>
        <begin position="523"/>
        <end position="564"/>
    </location>
</feature>
<dbReference type="SUPFAM" id="SSF51695">
    <property type="entry name" value="PLC-like phosphodiesterases"/>
    <property type="match status" value="1"/>
</dbReference>
<dbReference type="InterPro" id="IPR030395">
    <property type="entry name" value="GP_PDE_dom"/>
</dbReference>
<dbReference type="InterPro" id="IPR001995">
    <property type="entry name" value="Peptidase_A2_cat"/>
</dbReference>
<dbReference type="PROSITE" id="PS50175">
    <property type="entry name" value="ASP_PROT_RETROV"/>
    <property type="match status" value="1"/>
</dbReference>
<dbReference type="PROSITE" id="PS50297">
    <property type="entry name" value="ANK_REP_REGION"/>
    <property type="match status" value="1"/>
</dbReference>
<reference evidence="7 8" key="1">
    <citation type="submission" date="2024-02" db="EMBL/GenBank/DDBJ databases">
        <title>Discinaceae phylogenomics.</title>
        <authorList>
            <person name="Dirks A.C."/>
            <person name="James T.Y."/>
        </authorList>
    </citation>
    <scope>NUCLEOTIDE SEQUENCE [LARGE SCALE GENOMIC DNA]</scope>
    <source>
        <strain evidence="7 8">ACD0624</strain>
    </source>
</reference>
<dbReference type="Pfam" id="PF03105">
    <property type="entry name" value="SPX"/>
    <property type="match status" value="1"/>
</dbReference>
<comment type="caution">
    <text evidence="7">The sequence shown here is derived from an EMBL/GenBank/DDBJ whole genome shotgun (WGS) entry which is preliminary data.</text>
</comment>
<keyword evidence="8" id="KW-1185">Reference proteome</keyword>
<evidence type="ECO:0000259" key="5">
    <source>
        <dbReference type="PROSITE" id="PS51382"/>
    </source>
</evidence>
<dbReference type="PROSITE" id="PS51704">
    <property type="entry name" value="GP_PDE"/>
    <property type="match status" value="1"/>
</dbReference>
<accession>A0ABR3GRS9</accession>
<evidence type="ECO:0000256" key="2">
    <source>
        <dbReference type="ARBA" id="ARBA00023043"/>
    </source>
</evidence>
<dbReference type="InterPro" id="IPR036770">
    <property type="entry name" value="Ankyrin_rpt-contain_sf"/>
</dbReference>
<feature type="repeat" description="ANK" evidence="3">
    <location>
        <begin position="339"/>
        <end position="371"/>
    </location>
</feature>
<dbReference type="Pfam" id="PF12796">
    <property type="entry name" value="Ank_2"/>
    <property type="match status" value="2"/>
</dbReference>
<dbReference type="EMBL" id="JBBBZM010000021">
    <property type="protein sequence ID" value="KAL0638530.1"/>
    <property type="molecule type" value="Genomic_DNA"/>
</dbReference>
<dbReference type="PANTHER" id="PTHR24198:SF165">
    <property type="entry name" value="ANKYRIN REPEAT-CONTAINING PROTEIN-RELATED"/>
    <property type="match status" value="1"/>
</dbReference>
<evidence type="ECO:0000256" key="3">
    <source>
        <dbReference type="PROSITE-ProRule" id="PRU00023"/>
    </source>
</evidence>
<dbReference type="PROSITE" id="PS51382">
    <property type="entry name" value="SPX"/>
    <property type="match status" value="1"/>
</dbReference>
<feature type="domain" description="GP-PDE" evidence="6">
    <location>
        <begin position="748"/>
        <end position="1039"/>
    </location>
</feature>
<dbReference type="CDD" id="cd14483">
    <property type="entry name" value="SPX_PHO81_NUC-2_like"/>
    <property type="match status" value="1"/>
</dbReference>
<name>A0ABR3GRS9_9PEZI</name>
<evidence type="ECO:0000313" key="8">
    <source>
        <dbReference type="Proteomes" id="UP001447188"/>
    </source>
</evidence>
<dbReference type="SUPFAM" id="SSF48403">
    <property type="entry name" value="Ankyrin repeat"/>
    <property type="match status" value="1"/>
</dbReference>
<dbReference type="InterPro" id="IPR004331">
    <property type="entry name" value="SPX_dom"/>
</dbReference>
<dbReference type="InterPro" id="IPR057506">
    <property type="entry name" value="C2_GPCPD1"/>
</dbReference>
<dbReference type="Gene3D" id="3.20.20.190">
    <property type="entry name" value="Phosphatidylinositol (PI) phosphodiesterase"/>
    <property type="match status" value="1"/>
</dbReference>
<keyword evidence="2 3" id="KW-0040">ANK repeat</keyword>
<feature type="repeat" description="ANK" evidence="3">
    <location>
        <begin position="506"/>
        <end position="538"/>
    </location>
</feature>
<dbReference type="Pfam" id="PF13637">
    <property type="entry name" value="Ank_4"/>
    <property type="match status" value="1"/>
</dbReference>
<dbReference type="Pfam" id="PF03009">
    <property type="entry name" value="GDPD"/>
    <property type="match status" value="1"/>
</dbReference>
<evidence type="ECO:0000259" key="4">
    <source>
        <dbReference type="PROSITE" id="PS50175"/>
    </source>
</evidence>
<evidence type="ECO:0000256" key="1">
    <source>
        <dbReference type="ARBA" id="ARBA00022737"/>
    </source>
</evidence>
<sequence length="1039" mass="114959">MAWRPLPSATATAGPTFAFTDRPLALGQISLHDSWTPPVLTREEDDSSVRNNNMKFGKTLAKRQLDIPEYAASFVNYKALKKLIKSLGVGAKTSGGRSYNDPRPTLQANKATFFFRLERELEKVNTFYLQKEAELKLRLKTLIDKKKLIQSRSETTSKISATYITLQEGFRQFQHDLSKLQQFVEVNATAFSKILKKWDKSSKSRTKELYLSRAVEVQPCFNREVITELSDQATTSLLELEAWAEGENISFDRKGSEHTVSGRILGTDESDADAEFLRAVFSEDTAVLREWIGRLEGSENVRARVTRAFLAAIPEGSEDSLGILMETGLIDFHSEDEINERNCLHEAANAGRMSVLRFGLQQGVDIGRADVYGRIPLHYACMHGHVEMVLVLVNVKPATIDAMDHDNFTPLIHAITQNQQQCVSQLIACCARIDPRHEQDYIPLNLACQHGLCEISEILLKHNARILPDAEGLYPQHLVARSGESVRLLMLLKQYGANLNEIDKLFQWTAVFHAAAEGHAECLKALLESGAQSDILDEKGLSAMYYAAWEGHLECMQLLSAAGGGLGIAVTFAHKLSPPSIASTPSGTNMTIDSDGIPDLSLPPPILPLRRYGHNFLENKTFVQLTFEEAGAEAVLFYQDDKYPAARLTISSKSSDLIPRNLLLPLNEDVKTISFQIDTLDQFTIDFDIYPTFGSKVIARAIALPNTFSSSSSGHCILPLFDPRLRAMGRISFDFQIIKPFQGIPLEITHFATYWKATSQFVSHPNALITGSSLSGEYVRLYIQFTRDCVPVLYPRWTIPFSGLEVPVCQVTFSQFRKLGSQPGAADIGQKLLAANGLAEVCLILAYSFMGLKEVLSVLPSGIHLDLNIIYPTVTEEKEYGLATTPNVNAGVDAILNAVFDHARKLKQTSHDLTRSIVFSSFNSSVCTALNWKQPNYPVFYCNDLGKEPGDDLNEVASSARSCISIKEAVRFASNNNLMGLICSSRLLDIVPALAQSVKVAGLVLVAHTARDPSPAVVASVDGVLRREGVLKFEETIDM</sequence>
<dbReference type="Pfam" id="PF25329">
    <property type="entry name" value="C2_GDE1"/>
    <property type="match status" value="1"/>
</dbReference>
<dbReference type="PANTHER" id="PTHR24198">
    <property type="entry name" value="ANKYRIN REPEAT AND PROTEIN KINASE DOMAIN-CONTAINING PROTEIN"/>
    <property type="match status" value="1"/>
</dbReference>
<gene>
    <name evidence="7" type="primary">PHO81</name>
    <name evidence="7" type="ORF">Q9L58_002466</name>
</gene>
<feature type="repeat" description="ANK" evidence="3">
    <location>
        <begin position="471"/>
        <end position="504"/>
    </location>
</feature>
<dbReference type="InterPro" id="IPR002110">
    <property type="entry name" value="Ankyrin_rpt"/>
</dbReference>
<evidence type="ECO:0000313" key="7">
    <source>
        <dbReference type="EMBL" id="KAL0638530.1"/>
    </source>
</evidence>
<protein>
    <submittedName>
        <fullName evidence="7">Phosphate system positive regulatory protein pho81</fullName>
    </submittedName>
</protein>